<feature type="region of interest" description="Disordered" evidence="1">
    <location>
        <begin position="17"/>
        <end position="47"/>
    </location>
</feature>
<dbReference type="EMBL" id="JARPUR010000002">
    <property type="protein sequence ID" value="KAK4882585.1"/>
    <property type="molecule type" value="Genomic_DNA"/>
</dbReference>
<dbReference type="AlphaFoldDB" id="A0AAN7SS55"/>
<protein>
    <submittedName>
        <fullName evidence="2">Uncharacterized protein</fullName>
    </submittedName>
</protein>
<name>A0AAN7SS55_9COLE</name>
<evidence type="ECO:0000313" key="2">
    <source>
        <dbReference type="EMBL" id="KAK4882585.1"/>
    </source>
</evidence>
<gene>
    <name evidence="2" type="ORF">RN001_005904</name>
</gene>
<organism evidence="2 3">
    <name type="scientific">Aquatica leii</name>
    <dbReference type="NCBI Taxonomy" id="1421715"/>
    <lineage>
        <taxon>Eukaryota</taxon>
        <taxon>Metazoa</taxon>
        <taxon>Ecdysozoa</taxon>
        <taxon>Arthropoda</taxon>
        <taxon>Hexapoda</taxon>
        <taxon>Insecta</taxon>
        <taxon>Pterygota</taxon>
        <taxon>Neoptera</taxon>
        <taxon>Endopterygota</taxon>
        <taxon>Coleoptera</taxon>
        <taxon>Polyphaga</taxon>
        <taxon>Elateriformia</taxon>
        <taxon>Elateroidea</taxon>
        <taxon>Lampyridae</taxon>
        <taxon>Luciolinae</taxon>
        <taxon>Aquatica</taxon>
    </lineage>
</organism>
<dbReference type="Proteomes" id="UP001353858">
    <property type="component" value="Unassembled WGS sequence"/>
</dbReference>
<proteinExistence type="predicted"/>
<evidence type="ECO:0000313" key="3">
    <source>
        <dbReference type="Proteomes" id="UP001353858"/>
    </source>
</evidence>
<accession>A0AAN7SS55</accession>
<evidence type="ECO:0000256" key="1">
    <source>
        <dbReference type="SAM" id="MobiDB-lite"/>
    </source>
</evidence>
<comment type="caution">
    <text evidence="2">The sequence shown here is derived from an EMBL/GenBank/DDBJ whole genome shotgun (WGS) entry which is preliminary data.</text>
</comment>
<sequence length="288" mass="32493">MTDNLIKAKEKLKVAEFESGVNSEAETRKRKRRPNRNFIYSSDDDTEDLQNTVSRKLRFPTPPVSTPITCSKFKVIALKLAQISQRLQIIESNQANILQTLNFQHSNAISVETPAELSLPENICFPCNSLEEVKALELWLNDSSGNVTILKTQLQIVGGKDLKSITGKYQKLALKNLAVINVVKETVSKNRNSEKTVMEGEKEDDKLKWSNKISSRHRRRLVQKEASMILTEFDIEVGAVAADRYPYIGGAAAYQVLHRSTDHPENWHVHVFFVENFVSGRTSSSGFS</sequence>
<keyword evidence="3" id="KW-1185">Reference proteome</keyword>
<reference evidence="3" key="1">
    <citation type="submission" date="2023-01" db="EMBL/GenBank/DDBJ databases">
        <title>Key to firefly adult light organ development and bioluminescence: homeobox transcription factors regulate luciferase expression and transportation to peroxisome.</title>
        <authorList>
            <person name="Fu X."/>
        </authorList>
    </citation>
    <scope>NUCLEOTIDE SEQUENCE [LARGE SCALE GENOMIC DNA]</scope>
</reference>